<evidence type="ECO:0000313" key="7">
    <source>
        <dbReference type="Proteomes" id="UP000812440"/>
    </source>
</evidence>
<comment type="subcellular location">
    <subcellularLocation>
        <location evidence="1">Secreted</location>
    </subcellularLocation>
</comment>
<feature type="signal peptide" evidence="4">
    <location>
        <begin position="1"/>
        <end position="19"/>
    </location>
</feature>
<evidence type="ECO:0000256" key="2">
    <source>
        <dbReference type="ARBA" id="ARBA00022525"/>
    </source>
</evidence>
<dbReference type="Pfam" id="PF00021">
    <property type="entry name" value="UPAR_LY6"/>
    <property type="match status" value="2"/>
</dbReference>
<dbReference type="PANTHER" id="PTHR20914">
    <property type="entry name" value="LY6/PLAUR DOMAIN-CONTAINING PROTEIN 8"/>
    <property type="match status" value="1"/>
</dbReference>
<evidence type="ECO:0000313" key="6">
    <source>
        <dbReference type="EMBL" id="KAG8433760.1"/>
    </source>
</evidence>
<dbReference type="OrthoDB" id="10353703at2759"/>
<keyword evidence="4" id="KW-0732">Signal</keyword>
<dbReference type="Proteomes" id="UP000812440">
    <property type="component" value="Chromosome 7"/>
</dbReference>
<dbReference type="InterPro" id="IPR045860">
    <property type="entry name" value="Snake_toxin-like_sf"/>
</dbReference>
<reference evidence="6" key="1">
    <citation type="thesis" date="2020" institute="ProQuest LLC" country="789 East Eisenhower Parkway, Ann Arbor, MI, USA">
        <title>Comparative Genomics and Chromosome Evolution.</title>
        <authorList>
            <person name="Mudd A.B."/>
        </authorList>
    </citation>
    <scope>NUCLEOTIDE SEQUENCE</scope>
    <source>
        <strain evidence="6">Female2</strain>
        <tissue evidence="6">Blood</tissue>
    </source>
</reference>
<keyword evidence="7" id="KW-1185">Reference proteome</keyword>
<evidence type="ECO:0000259" key="5">
    <source>
        <dbReference type="Pfam" id="PF00021"/>
    </source>
</evidence>
<dbReference type="InterPro" id="IPR016054">
    <property type="entry name" value="LY6_UPA_recep-like"/>
</dbReference>
<dbReference type="SUPFAM" id="SSF57302">
    <property type="entry name" value="Snake toxin-like"/>
    <property type="match status" value="1"/>
</dbReference>
<dbReference type="EMBL" id="JAACNH010000008">
    <property type="protein sequence ID" value="KAG8433760.1"/>
    <property type="molecule type" value="Genomic_DNA"/>
</dbReference>
<keyword evidence="3" id="KW-0812">Transmembrane</keyword>
<evidence type="ECO:0000256" key="3">
    <source>
        <dbReference type="SAM" id="Phobius"/>
    </source>
</evidence>
<feature type="transmembrane region" description="Helical" evidence="3">
    <location>
        <begin position="193"/>
        <end position="212"/>
    </location>
</feature>
<evidence type="ECO:0000256" key="4">
    <source>
        <dbReference type="SAM" id="SignalP"/>
    </source>
</evidence>
<protein>
    <recommendedName>
        <fullName evidence="5">UPAR/Ly6 domain-containing protein</fullName>
    </recommendedName>
</protein>
<feature type="domain" description="UPAR/Ly6" evidence="5">
    <location>
        <begin position="117"/>
        <end position="188"/>
    </location>
</feature>
<keyword evidence="2" id="KW-0964">Secreted</keyword>
<dbReference type="InterPro" id="IPR050918">
    <property type="entry name" value="CNF-like_PLA2_Inhibitor"/>
</dbReference>
<dbReference type="Gene3D" id="2.10.60.10">
    <property type="entry name" value="CD59"/>
    <property type="match status" value="2"/>
</dbReference>
<dbReference type="AlphaFoldDB" id="A0A8T2IRT7"/>
<keyword evidence="3" id="KW-1133">Transmembrane helix</keyword>
<organism evidence="6 7">
    <name type="scientific">Hymenochirus boettgeri</name>
    <name type="common">Congo dwarf clawed frog</name>
    <dbReference type="NCBI Taxonomy" id="247094"/>
    <lineage>
        <taxon>Eukaryota</taxon>
        <taxon>Metazoa</taxon>
        <taxon>Chordata</taxon>
        <taxon>Craniata</taxon>
        <taxon>Vertebrata</taxon>
        <taxon>Euteleostomi</taxon>
        <taxon>Amphibia</taxon>
        <taxon>Batrachia</taxon>
        <taxon>Anura</taxon>
        <taxon>Pipoidea</taxon>
        <taxon>Pipidae</taxon>
        <taxon>Pipinae</taxon>
        <taxon>Hymenochirus</taxon>
    </lineage>
</organism>
<dbReference type="GO" id="GO:0005576">
    <property type="term" value="C:extracellular region"/>
    <property type="evidence" value="ECO:0007669"/>
    <property type="project" value="UniProtKB-SubCell"/>
</dbReference>
<sequence>MIISGLFIVLISFAGTGYSIHCQQCSSTTEKNCKGNETKCSSMFDLCISKYISTKDIKGQVIETYFSRGCGKLHDCLDPVIFTNDNITVEMSVECCWHSICVLKDFPSKNKHKGKEVKCKNCYSDNESTCNKNNNTMVCPGEEPKCASINYQSKGKVNKNFFTQGCATKSCKNNTVDWKMEGTSYTLQLFCKATISLGFSPVILLLVAFSVIKLL</sequence>
<dbReference type="PANTHER" id="PTHR20914:SF25">
    <property type="entry name" value="PHOSPHOLIPASE A2 INHIBITOR AND LY6_PLAUR DOMAIN-CONTAINING PROTEIN"/>
    <property type="match status" value="1"/>
</dbReference>
<feature type="chain" id="PRO_5035745142" description="UPAR/Ly6 domain-containing protein" evidence="4">
    <location>
        <begin position="20"/>
        <end position="215"/>
    </location>
</feature>
<proteinExistence type="predicted"/>
<keyword evidence="3" id="KW-0472">Membrane</keyword>
<accession>A0A8T2IRT7</accession>
<name>A0A8T2IRT7_9PIPI</name>
<evidence type="ECO:0000256" key="1">
    <source>
        <dbReference type="ARBA" id="ARBA00004613"/>
    </source>
</evidence>
<comment type="caution">
    <text evidence="6">The sequence shown here is derived from an EMBL/GenBank/DDBJ whole genome shotgun (WGS) entry which is preliminary data.</text>
</comment>
<feature type="domain" description="UPAR/Ly6" evidence="5">
    <location>
        <begin position="20"/>
        <end position="101"/>
    </location>
</feature>
<gene>
    <name evidence="6" type="ORF">GDO86_012211</name>
</gene>